<keyword evidence="9 11" id="KW-0793">Thylakoid</keyword>
<evidence type="ECO:0000313" key="12">
    <source>
        <dbReference type="EMBL" id="QCW58764.1"/>
    </source>
</evidence>
<name>A0A4Y5P644_9MARC</name>
<evidence type="ECO:0000256" key="5">
    <source>
        <dbReference type="ARBA" id="ARBA00022531"/>
    </source>
</evidence>
<evidence type="ECO:0000256" key="7">
    <source>
        <dbReference type="ARBA" id="ARBA00022836"/>
    </source>
</evidence>
<sequence length="36" mass="4004">MTASYLPSIFVPLVGLVFPAITMASLFIYIEREDVV</sequence>
<evidence type="ECO:0000256" key="8">
    <source>
        <dbReference type="ARBA" id="ARBA00022989"/>
    </source>
</evidence>
<dbReference type="HAMAP" id="MF_00431">
    <property type="entry name" value="PSI_PsaI"/>
    <property type="match status" value="1"/>
</dbReference>
<keyword evidence="10 11" id="KW-0472">Membrane</keyword>
<comment type="subcellular location">
    <subcellularLocation>
        <location evidence="2 11">Plastid</location>
        <location evidence="2 11">Chloroplast thylakoid membrane</location>
        <topology evidence="2 11">Single-pass membrane protein</topology>
    </subcellularLocation>
</comment>
<keyword evidence="12" id="KW-0934">Plastid</keyword>
<dbReference type="NCBIfam" id="TIGR03052">
    <property type="entry name" value="PS_I_psaI"/>
    <property type="match status" value="1"/>
</dbReference>
<dbReference type="EMBL" id="MH064509">
    <property type="protein sequence ID" value="QCW58764.1"/>
    <property type="molecule type" value="Genomic_DNA"/>
</dbReference>
<dbReference type="RefSeq" id="YP_009667989.1">
    <property type="nucleotide sequence ID" value="NC_043782.1"/>
</dbReference>
<comment type="similarity">
    <text evidence="3 11">Belongs to the PsaI family.</text>
</comment>
<dbReference type="GO" id="GO:0009522">
    <property type="term" value="C:photosystem I"/>
    <property type="evidence" value="ECO:0007669"/>
    <property type="project" value="UniProtKB-KW"/>
</dbReference>
<evidence type="ECO:0000256" key="10">
    <source>
        <dbReference type="ARBA" id="ARBA00023136"/>
    </source>
</evidence>
<protein>
    <recommendedName>
        <fullName evidence="4 11">Photosystem I reaction center subunit VIII</fullName>
        <shortName evidence="11">PSI-I</shortName>
    </recommendedName>
</protein>
<evidence type="ECO:0000256" key="3">
    <source>
        <dbReference type="ARBA" id="ARBA00005252"/>
    </source>
</evidence>
<accession>A0A4Y5P644</accession>
<evidence type="ECO:0000256" key="4">
    <source>
        <dbReference type="ARBA" id="ARBA00019929"/>
    </source>
</evidence>
<dbReference type="InterPro" id="IPR036357">
    <property type="entry name" value="PSI_PsaI_sf"/>
</dbReference>
<dbReference type="GO" id="GO:0015979">
    <property type="term" value="P:photosynthesis"/>
    <property type="evidence" value="ECO:0007669"/>
    <property type="project" value="UniProtKB-UniRule"/>
</dbReference>
<evidence type="ECO:0000256" key="1">
    <source>
        <dbReference type="ARBA" id="ARBA00003541"/>
    </source>
</evidence>
<comment type="function">
    <text evidence="1 11">May help in the organization of the PsaL subunit.</text>
</comment>
<dbReference type="PANTHER" id="PTHR35775:SF2">
    <property type="entry name" value="PHOTOSYSTEM I REACTION CENTER SUBUNIT VIII"/>
    <property type="match status" value="1"/>
</dbReference>
<dbReference type="GeneID" id="40873270"/>
<dbReference type="PANTHER" id="PTHR35775">
    <property type="match status" value="1"/>
</dbReference>
<dbReference type="GO" id="GO:0009535">
    <property type="term" value="C:chloroplast thylakoid membrane"/>
    <property type="evidence" value="ECO:0007669"/>
    <property type="project" value="UniProtKB-SubCell"/>
</dbReference>
<reference evidence="12" key="1">
    <citation type="submission" date="2018-03" db="EMBL/GenBank/DDBJ databases">
        <title>Exploring the plastid DNA sequence disparity of liverworts.</title>
        <authorList>
            <person name="Yu Y."/>
            <person name="Liu H."/>
            <person name="Yang J."/>
            <person name="Ma W."/>
            <person name="Pressel S."/>
            <person name="Wu Y."/>
            <person name="Schneider H."/>
        </authorList>
    </citation>
    <scope>NUCLEOTIDE SEQUENCE</scope>
</reference>
<evidence type="ECO:0000256" key="9">
    <source>
        <dbReference type="ARBA" id="ARBA00023078"/>
    </source>
</evidence>
<organism evidence="12">
    <name type="scientific">Jubula hutchinsiae</name>
    <dbReference type="NCBI Taxonomy" id="203687"/>
    <lineage>
        <taxon>Eukaryota</taxon>
        <taxon>Viridiplantae</taxon>
        <taxon>Streptophyta</taxon>
        <taxon>Embryophyta</taxon>
        <taxon>Marchantiophyta</taxon>
        <taxon>Jungermanniopsida</taxon>
        <taxon>Jungermanniidae</taxon>
        <taxon>Porellales</taxon>
        <taxon>Jubulineae</taxon>
        <taxon>Jubulaceae</taxon>
        <taxon>Jubula</taxon>
    </lineage>
</organism>
<dbReference type="Pfam" id="PF00796">
    <property type="entry name" value="PSI_8"/>
    <property type="match status" value="1"/>
</dbReference>
<gene>
    <name evidence="12" type="primary">psal</name>
    <name evidence="11" type="synonym">psaI</name>
</gene>
<feature type="transmembrane region" description="Helical" evidence="11">
    <location>
        <begin position="6"/>
        <end position="30"/>
    </location>
</feature>
<dbReference type="NCBIfam" id="NF008830">
    <property type="entry name" value="PRK11877.1"/>
    <property type="match status" value="1"/>
</dbReference>
<keyword evidence="7 11" id="KW-0603">Photosystem I</keyword>
<dbReference type="InterPro" id="IPR001302">
    <property type="entry name" value="PSI_PsaI"/>
</dbReference>
<dbReference type="AlphaFoldDB" id="A0A4Y5P644"/>
<evidence type="ECO:0000256" key="6">
    <source>
        <dbReference type="ARBA" id="ARBA00022692"/>
    </source>
</evidence>
<keyword evidence="12" id="KW-0150">Chloroplast</keyword>
<dbReference type="SUPFAM" id="SSF81540">
    <property type="entry name" value="Subunit VIII of photosystem I reaction centre, PsaI"/>
    <property type="match status" value="1"/>
</dbReference>
<keyword evidence="6 11" id="KW-0812">Transmembrane</keyword>
<evidence type="ECO:0000256" key="2">
    <source>
        <dbReference type="ARBA" id="ARBA00004581"/>
    </source>
</evidence>
<keyword evidence="5 11" id="KW-0602">Photosynthesis</keyword>
<proteinExistence type="inferred from homology"/>
<keyword evidence="8 11" id="KW-1133">Transmembrane helix</keyword>
<evidence type="ECO:0000256" key="11">
    <source>
        <dbReference type="HAMAP-Rule" id="MF_00431"/>
    </source>
</evidence>
<geneLocation type="chloroplast" evidence="12"/>